<evidence type="ECO:0000256" key="1">
    <source>
        <dbReference type="ARBA" id="ARBA00022679"/>
    </source>
</evidence>
<dbReference type="PANTHER" id="PTHR46401">
    <property type="entry name" value="GLYCOSYLTRANSFERASE WBBK-RELATED"/>
    <property type="match status" value="1"/>
</dbReference>
<accession>A0A1F5G485</accession>
<reference evidence="3 4" key="1">
    <citation type="journal article" date="2016" name="Nat. Commun.">
        <title>Thousands of microbial genomes shed light on interconnected biogeochemical processes in an aquifer system.</title>
        <authorList>
            <person name="Anantharaman K."/>
            <person name="Brown C.T."/>
            <person name="Hug L.A."/>
            <person name="Sharon I."/>
            <person name="Castelle C.J."/>
            <person name="Probst A.J."/>
            <person name="Thomas B.C."/>
            <person name="Singh A."/>
            <person name="Wilkins M.J."/>
            <person name="Karaoz U."/>
            <person name="Brodie E.L."/>
            <person name="Williams K.H."/>
            <person name="Hubbard S.S."/>
            <person name="Banfield J.F."/>
        </authorList>
    </citation>
    <scope>NUCLEOTIDE SEQUENCE [LARGE SCALE GENOMIC DNA]</scope>
</reference>
<protein>
    <recommendedName>
        <fullName evidence="2">Glycosyl transferase family 1 domain-containing protein</fullName>
    </recommendedName>
</protein>
<keyword evidence="1" id="KW-0808">Transferase</keyword>
<comment type="caution">
    <text evidence="3">The sequence shown here is derived from an EMBL/GenBank/DDBJ whole genome shotgun (WGS) entry which is preliminary data.</text>
</comment>
<dbReference type="Proteomes" id="UP000176317">
    <property type="component" value="Unassembled WGS sequence"/>
</dbReference>
<dbReference type="Pfam" id="PF00534">
    <property type="entry name" value="Glycos_transf_1"/>
    <property type="match status" value="1"/>
</dbReference>
<feature type="non-terminal residue" evidence="3">
    <location>
        <position position="1"/>
    </location>
</feature>
<dbReference type="Gene3D" id="3.40.50.2000">
    <property type="entry name" value="Glycogen Phosphorylase B"/>
    <property type="match status" value="2"/>
</dbReference>
<dbReference type="AlphaFoldDB" id="A0A1F5G485"/>
<gene>
    <name evidence="3" type="ORF">A2164_00170</name>
</gene>
<dbReference type="CDD" id="cd03801">
    <property type="entry name" value="GT4_PimA-like"/>
    <property type="match status" value="1"/>
</dbReference>
<dbReference type="GO" id="GO:0016757">
    <property type="term" value="F:glycosyltransferase activity"/>
    <property type="evidence" value="ECO:0007669"/>
    <property type="project" value="InterPro"/>
</dbReference>
<organism evidence="3 4">
    <name type="scientific">Candidatus Curtissbacteria bacterium RBG_13_35_7</name>
    <dbReference type="NCBI Taxonomy" id="1797705"/>
    <lineage>
        <taxon>Bacteria</taxon>
        <taxon>Candidatus Curtissiibacteriota</taxon>
    </lineage>
</organism>
<evidence type="ECO:0000313" key="4">
    <source>
        <dbReference type="Proteomes" id="UP000176317"/>
    </source>
</evidence>
<dbReference type="SUPFAM" id="SSF53756">
    <property type="entry name" value="UDP-Glycosyltransferase/glycogen phosphorylase"/>
    <property type="match status" value="1"/>
</dbReference>
<evidence type="ECO:0000313" key="3">
    <source>
        <dbReference type="EMBL" id="OGD86667.1"/>
    </source>
</evidence>
<dbReference type="InterPro" id="IPR001296">
    <property type="entry name" value="Glyco_trans_1"/>
</dbReference>
<proteinExistence type="predicted"/>
<dbReference type="PANTHER" id="PTHR46401:SF2">
    <property type="entry name" value="GLYCOSYLTRANSFERASE WBBK-RELATED"/>
    <property type="match status" value="1"/>
</dbReference>
<dbReference type="EMBL" id="MFAT01000021">
    <property type="protein sequence ID" value="OGD86667.1"/>
    <property type="molecule type" value="Genomic_DNA"/>
</dbReference>
<sequence>LKKNNIKHYIAETPVASGKYEGSLMLRLDWATFWAIKHFKPDVVQFIQFTNTLINLFAKKPIFFYGVVLPKIYKNIEKDTYERTENLSPLEFSPRIFLENLFYRSLMKFLLREDFYNFREGKLISKHPKGVDRLRRKKIQNIVYVHKGVDYERFSKIKPNQTQTILFMGQLSYRKGPFDLIDAFFQLADKFPKLKLMIAGSGSKRIASALKKKAIKLKYRIKFIGAVSYQNKYKIFLKTGIFCLPSYADASPGVLLEAMACGLPVITTYEADPPIKNGRSGILIHAGDIDSLYKSMEKLLLHPTLAEKLGTSARKTARVYSWENQAQKLLRLYRMKINR</sequence>
<name>A0A1F5G485_9BACT</name>
<evidence type="ECO:0000259" key="2">
    <source>
        <dbReference type="Pfam" id="PF00534"/>
    </source>
</evidence>
<feature type="domain" description="Glycosyl transferase family 1" evidence="2">
    <location>
        <begin position="152"/>
        <end position="315"/>
    </location>
</feature>